<dbReference type="SUPFAM" id="SSF56059">
    <property type="entry name" value="Glutathione synthetase ATP-binding domain-like"/>
    <property type="match status" value="1"/>
</dbReference>
<evidence type="ECO:0000313" key="1">
    <source>
        <dbReference type="EMBL" id="RCU52482.1"/>
    </source>
</evidence>
<gene>
    <name evidence="1" type="ORF">DU002_00485</name>
</gene>
<reference evidence="1 2" key="1">
    <citation type="submission" date="2018-07" db="EMBL/GenBank/DDBJ databases">
        <title>Corallincola holothuriorum sp. nov., a new facultative anaerobe isolated from sea cucumber Apostichopus japonicus.</title>
        <authorList>
            <person name="Xia H."/>
        </authorList>
    </citation>
    <scope>NUCLEOTIDE SEQUENCE [LARGE SCALE GENOMIC DNA]</scope>
    <source>
        <strain evidence="1 2">C4</strain>
    </source>
</reference>
<protein>
    <submittedName>
        <fullName evidence="1">Uncharacterized protein</fullName>
    </submittedName>
</protein>
<sequence>MSTMIRSEYNMNFSLNDRWLELIHREEMKATLASTADKTAMLLRRDGAYSEDVMDYPLIFPETDFGSLVENVRMVIYSQQKIVNAIYKNAGLGGLDELFPLPGTTLNIIDEAEMDVLNNNIIRADIIPSEGGYKICEINYGTPTTGFEAFNLYHFLSHESGLDFTRKLKAPLSDLADFYKRKMYESGREKLVIFILSKYRYQGYTSVNFMCKYFQKAMPEFKVAVYDETDYPEELLTPEFGSKTLVYRNFLIEDLNEYSEFFKKLVDSDAEISSSLVTERLMDKGWFDILRCEPYQSLLSEQEISAIARVVPQTEIVTQANIDRITGQKDELIFKKRYSCGGQDILLGCDIEKDTLLRCLADSKDNGYVAQRIVDSVKLNLSPRIGGKVEPHDVVLGLYFIGGNANGVFVRVSSRSKVVNVCEGKASSGWAYPLDTWQVHLK</sequence>
<accession>A0A368NPL2</accession>
<dbReference type="AlphaFoldDB" id="A0A368NPL2"/>
<comment type="caution">
    <text evidence="1">The sequence shown here is derived from an EMBL/GenBank/DDBJ whole genome shotgun (WGS) entry which is preliminary data.</text>
</comment>
<organism evidence="1 2">
    <name type="scientific">Corallincola holothuriorum</name>
    <dbReference type="NCBI Taxonomy" id="2282215"/>
    <lineage>
        <taxon>Bacteria</taxon>
        <taxon>Pseudomonadati</taxon>
        <taxon>Pseudomonadota</taxon>
        <taxon>Gammaproteobacteria</taxon>
        <taxon>Alteromonadales</taxon>
        <taxon>Psychromonadaceae</taxon>
        <taxon>Corallincola</taxon>
    </lineage>
</organism>
<dbReference type="Proteomes" id="UP000252558">
    <property type="component" value="Unassembled WGS sequence"/>
</dbReference>
<evidence type="ECO:0000313" key="2">
    <source>
        <dbReference type="Proteomes" id="UP000252558"/>
    </source>
</evidence>
<dbReference type="EMBL" id="QPID01000001">
    <property type="protein sequence ID" value="RCU52482.1"/>
    <property type="molecule type" value="Genomic_DNA"/>
</dbReference>
<keyword evidence="2" id="KW-1185">Reference proteome</keyword>
<name>A0A368NPL2_9GAMM</name>
<proteinExistence type="predicted"/>